<dbReference type="EMBL" id="CAJVPJ010001006">
    <property type="protein sequence ID" value="CAG8570528.1"/>
    <property type="molecule type" value="Genomic_DNA"/>
</dbReference>
<organism evidence="1 2">
    <name type="scientific">Paraglomus occultum</name>
    <dbReference type="NCBI Taxonomy" id="144539"/>
    <lineage>
        <taxon>Eukaryota</taxon>
        <taxon>Fungi</taxon>
        <taxon>Fungi incertae sedis</taxon>
        <taxon>Mucoromycota</taxon>
        <taxon>Glomeromycotina</taxon>
        <taxon>Glomeromycetes</taxon>
        <taxon>Paraglomerales</taxon>
        <taxon>Paraglomeraceae</taxon>
        <taxon>Paraglomus</taxon>
    </lineage>
</organism>
<proteinExistence type="predicted"/>
<protein>
    <submittedName>
        <fullName evidence="1">5332_t:CDS:1</fullName>
    </submittedName>
</protein>
<reference evidence="1" key="1">
    <citation type="submission" date="2021-06" db="EMBL/GenBank/DDBJ databases">
        <authorList>
            <person name="Kallberg Y."/>
            <person name="Tangrot J."/>
            <person name="Rosling A."/>
        </authorList>
    </citation>
    <scope>NUCLEOTIDE SEQUENCE</scope>
    <source>
        <strain evidence="1">IA702</strain>
    </source>
</reference>
<comment type="caution">
    <text evidence="1">The sequence shown here is derived from an EMBL/GenBank/DDBJ whole genome shotgun (WGS) entry which is preliminary data.</text>
</comment>
<evidence type="ECO:0000313" key="2">
    <source>
        <dbReference type="Proteomes" id="UP000789572"/>
    </source>
</evidence>
<sequence length="145" mass="16745">IKGIKKSYPSELRGHLSADDYYNRIRRFNALHIAQRNKIYACNVWVGVLGSDDDYIQYFRAVYQTAQIEDKGNHIVNDTDSLEAESAVLIATFNTEDSDRNIVWKKVEITGERHNKDYLIIEISRRNTTPEIMVSCPPSYDDTAR</sequence>
<feature type="non-terminal residue" evidence="1">
    <location>
        <position position="145"/>
    </location>
</feature>
<dbReference type="AlphaFoldDB" id="A0A9N9G1A7"/>
<evidence type="ECO:0000313" key="1">
    <source>
        <dbReference type="EMBL" id="CAG8570528.1"/>
    </source>
</evidence>
<dbReference type="Proteomes" id="UP000789572">
    <property type="component" value="Unassembled WGS sequence"/>
</dbReference>
<gene>
    <name evidence="1" type="ORF">POCULU_LOCUS5972</name>
</gene>
<keyword evidence="2" id="KW-1185">Reference proteome</keyword>
<name>A0A9N9G1A7_9GLOM</name>
<accession>A0A9N9G1A7</accession>
<dbReference type="OrthoDB" id="10476399at2759"/>